<dbReference type="AlphaFoldDB" id="A0A517VXK6"/>
<evidence type="ECO:0000313" key="2">
    <source>
        <dbReference type="Proteomes" id="UP000318704"/>
    </source>
</evidence>
<gene>
    <name evidence="1" type="ORF">V144x_32170</name>
</gene>
<dbReference type="KEGG" id="gaw:V144x_32170"/>
<sequence length="38" mass="4411">MISFVNNELNPIGTKRIFQYDYDVELSLTSTKETTDAR</sequence>
<protein>
    <submittedName>
        <fullName evidence="1">Uncharacterized protein</fullName>
    </submittedName>
</protein>
<dbReference type="Proteomes" id="UP000318704">
    <property type="component" value="Chromosome"/>
</dbReference>
<organism evidence="1 2">
    <name type="scientific">Gimesia aquarii</name>
    <dbReference type="NCBI Taxonomy" id="2527964"/>
    <lineage>
        <taxon>Bacteria</taxon>
        <taxon>Pseudomonadati</taxon>
        <taxon>Planctomycetota</taxon>
        <taxon>Planctomycetia</taxon>
        <taxon>Planctomycetales</taxon>
        <taxon>Planctomycetaceae</taxon>
        <taxon>Gimesia</taxon>
    </lineage>
</organism>
<accession>A0A517VXK6</accession>
<dbReference type="EMBL" id="CP037920">
    <property type="protein sequence ID" value="QDT97736.1"/>
    <property type="molecule type" value="Genomic_DNA"/>
</dbReference>
<name>A0A517VXK6_9PLAN</name>
<proteinExistence type="predicted"/>
<reference evidence="1 2" key="1">
    <citation type="submission" date="2019-03" db="EMBL/GenBank/DDBJ databases">
        <title>Deep-cultivation of Planctomycetes and their phenomic and genomic characterization uncovers novel biology.</title>
        <authorList>
            <person name="Wiegand S."/>
            <person name="Jogler M."/>
            <person name="Boedeker C."/>
            <person name="Pinto D."/>
            <person name="Vollmers J."/>
            <person name="Rivas-Marin E."/>
            <person name="Kohn T."/>
            <person name="Peeters S.H."/>
            <person name="Heuer A."/>
            <person name="Rast P."/>
            <person name="Oberbeckmann S."/>
            <person name="Bunk B."/>
            <person name="Jeske O."/>
            <person name="Meyerdierks A."/>
            <person name="Storesund J.E."/>
            <person name="Kallscheuer N."/>
            <person name="Luecker S."/>
            <person name="Lage O.M."/>
            <person name="Pohl T."/>
            <person name="Merkel B.J."/>
            <person name="Hornburger P."/>
            <person name="Mueller R.-W."/>
            <person name="Bruemmer F."/>
            <person name="Labrenz M."/>
            <person name="Spormann A.M."/>
            <person name="Op den Camp H."/>
            <person name="Overmann J."/>
            <person name="Amann R."/>
            <person name="Jetten M.S.M."/>
            <person name="Mascher T."/>
            <person name="Medema M.H."/>
            <person name="Devos D.P."/>
            <person name="Kaster A.-K."/>
            <person name="Ovreas L."/>
            <person name="Rohde M."/>
            <person name="Galperin M.Y."/>
            <person name="Jogler C."/>
        </authorList>
    </citation>
    <scope>NUCLEOTIDE SEQUENCE [LARGE SCALE GENOMIC DNA]</scope>
    <source>
        <strain evidence="1 2">V144</strain>
    </source>
</reference>
<evidence type="ECO:0000313" key="1">
    <source>
        <dbReference type="EMBL" id="QDT97736.1"/>
    </source>
</evidence>